<dbReference type="Proteomes" id="UP000717328">
    <property type="component" value="Unassembled WGS sequence"/>
</dbReference>
<feature type="compositionally biased region" description="Low complexity" evidence="1">
    <location>
        <begin position="33"/>
        <end position="58"/>
    </location>
</feature>
<dbReference type="AlphaFoldDB" id="A0A9P7GG78"/>
<comment type="caution">
    <text evidence="2">The sequence shown here is derived from an EMBL/GenBank/DDBJ whole genome shotgun (WGS) entry which is preliminary data.</text>
</comment>
<evidence type="ECO:0000256" key="1">
    <source>
        <dbReference type="SAM" id="MobiDB-lite"/>
    </source>
</evidence>
<feature type="region of interest" description="Disordered" evidence="1">
    <location>
        <begin position="1"/>
        <end position="88"/>
    </location>
</feature>
<keyword evidence="3" id="KW-1185">Reference proteome</keyword>
<feature type="non-terminal residue" evidence="2">
    <location>
        <position position="375"/>
    </location>
</feature>
<dbReference type="EMBL" id="JABCKI010001092">
    <property type="protein sequence ID" value="KAG5649371.1"/>
    <property type="molecule type" value="Genomic_DNA"/>
</dbReference>
<accession>A0A9P7GG78</accession>
<reference evidence="2" key="1">
    <citation type="submission" date="2021-02" db="EMBL/GenBank/DDBJ databases">
        <authorList>
            <person name="Nieuwenhuis M."/>
            <person name="Van De Peppel L.J.J."/>
        </authorList>
    </citation>
    <scope>NUCLEOTIDE SEQUENCE</scope>
    <source>
        <strain evidence="2">D49</strain>
    </source>
</reference>
<name>A0A9P7GG78_9AGAR</name>
<organism evidence="2 3">
    <name type="scientific">Sphagnurus paluster</name>
    <dbReference type="NCBI Taxonomy" id="117069"/>
    <lineage>
        <taxon>Eukaryota</taxon>
        <taxon>Fungi</taxon>
        <taxon>Dikarya</taxon>
        <taxon>Basidiomycota</taxon>
        <taxon>Agaricomycotina</taxon>
        <taxon>Agaricomycetes</taxon>
        <taxon>Agaricomycetidae</taxon>
        <taxon>Agaricales</taxon>
        <taxon>Tricholomatineae</taxon>
        <taxon>Lyophyllaceae</taxon>
        <taxon>Sphagnurus</taxon>
    </lineage>
</organism>
<evidence type="ECO:0000313" key="2">
    <source>
        <dbReference type="EMBL" id="KAG5649371.1"/>
    </source>
</evidence>
<protein>
    <submittedName>
        <fullName evidence="2">Uncharacterized protein</fullName>
    </submittedName>
</protein>
<evidence type="ECO:0000313" key="3">
    <source>
        <dbReference type="Proteomes" id="UP000717328"/>
    </source>
</evidence>
<proteinExistence type="predicted"/>
<sequence length="375" mass="42605">MPRESTNNAASSSRGGSQSSRDSNAQGDRDNTTRSARASSRGATRGTRAAATRGANRGARSRAGGHQRSPTPGPEPSSPESPTAEPQRRMLDVPVSEFSVKPPTTHMTWREYRAEKEDCGWKFSAGSEVMLGNRSWMQVDVTLPKGSEGRLLMPLRFYELWRRLQWGITYFEKMWSLWEEEVSERQNEQQTRGRKAAMELGRRSCAMRLLCYMSFRRAIVNELVTLDHDNWSEDQDDRNQPFRVFIEFGLRDFRSWMFSSFEEAEDEEAELLALDPTAPENMEALCADGNAPLLNNPPPGDDWMSETWSLPFPGGISRAEFMERIIASAGRGRNEISDIGSEGSEFMPASCRVWELEDPKIYPLSHLFIYFFKSK</sequence>
<reference evidence="2" key="2">
    <citation type="submission" date="2021-10" db="EMBL/GenBank/DDBJ databases">
        <title>Phylogenomics reveals ancestral predisposition of the termite-cultivated fungus Termitomyces towards a domesticated lifestyle.</title>
        <authorList>
            <person name="Auxier B."/>
            <person name="Grum-Grzhimaylo A."/>
            <person name="Cardenas M.E."/>
            <person name="Lodge J.D."/>
            <person name="Laessoe T."/>
            <person name="Pedersen O."/>
            <person name="Smith M.E."/>
            <person name="Kuyper T.W."/>
            <person name="Franco-Molano E.A."/>
            <person name="Baroni T.J."/>
            <person name="Aanen D.K."/>
        </authorList>
    </citation>
    <scope>NUCLEOTIDE SEQUENCE</scope>
    <source>
        <strain evidence="2">D49</strain>
    </source>
</reference>
<gene>
    <name evidence="2" type="ORF">H0H81_004259</name>
</gene>
<feature type="compositionally biased region" description="Low complexity" evidence="1">
    <location>
        <begin position="1"/>
        <end position="23"/>
    </location>
</feature>